<evidence type="ECO:0000256" key="1">
    <source>
        <dbReference type="ARBA" id="ARBA00022723"/>
    </source>
</evidence>
<dbReference type="SUPFAM" id="SSF50129">
    <property type="entry name" value="GroES-like"/>
    <property type="match status" value="1"/>
</dbReference>
<dbReference type="InterPro" id="IPR047109">
    <property type="entry name" value="CAD-like"/>
</dbReference>
<protein>
    <submittedName>
        <fullName evidence="5">Alcohol dehydrogenase</fullName>
        <ecNumber evidence="5">1.1.1.1</ecNumber>
    </submittedName>
</protein>
<dbReference type="EMBL" id="FWFG01000081">
    <property type="protein sequence ID" value="SLM92974.1"/>
    <property type="molecule type" value="Genomic_DNA"/>
</dbReference>
<dbReference type="GO" id="GO:0046872">
    <property type="term" value="F:metal ion binding"/>
    <property type="evidence" value="ECO:0007669"/>
    <property type="project" value="UniProtKB-KW"/>
</dbReference>
<keyword evidence="2" id="KW-0862">Zinc</keyword>
<dbReference type="Pfam" id="PF08240">
    <property type="entry name" value="ADH_N"/>
    <property type="match status" value="1"/>
</dbReference>
<evidence type="ECO:0000313" key="6">
    <source>
        <dbReference type="Proteomes" id="UP000195981"/>
    </source>
</evidence>
<evidence type="ECO:0000313" key="5">
    <source>
        <dbReference type="EMBL" id="SLM92974.1"/>
    </source>
</evidence>
<evidence type="ECO:0000259" key="4">
    <source>
        <dbReference type="Pfam" id="PF08240"/>
    </source>
</evidence>
<keyword evidence="3 5" id="KW-0560">Oxidoreductase</keyword>
<accession>A0A1X6X2R6</accession>
<dbReference type="EC" id="1.1.1.1" evidence="5"/>
<dbReference type="InterPro" id="IPR011032">
    <property type="entry name" value="GroES-like_sf"/>
</dbReference>
<dbReference type="AlphaFoldDB" id="A0A1X6X2R6"/>
<keyword evidence="1" id="KW-0479">Metal-binding</keyword>
<reference evidence="5 6" key="1">
    <citation type="submission" date="2017-02" db="EMBL/GenBank/DDBJ databases">
        <authorList>
            <person name="Peterson S.W."/>
        </authorList>
    </citation>
    <scope>NUCLEOTIDE SEQUENCE [LARGE SCALE GENOMIC DNA]</scope>
    <source>
        <strain evidence="5 6">CIP104813</strain>
    </source>
</reference>
<evidence type="ECO:0000256" key="2">
    <source>
        <dbReference type="ARBA" id="ARBA00022833"/>
    </source>
</evidence>
<sequence>MALFSELPHTMGHETAGVISAIGEGMEHWSVGDRVGMAPMMPDGTAIGYGPWEGGFGPKLRATDANLVRLPDEVPFDAGAMATDAGLTAYGAVVSTGALEKGMKVGIIGLGGLGYIGAKVAAILGAEVYGAEINPQTRDPAPEMGVAEVTESILAFRDVGLDLVVDIGLFRVECGRAGDAG</sequence>
<dbReference type="Gene3D" id="3.90.180.10">
    <property type="entry name" value="Medium-chain alcohol dehydrogenases, catalytic domain"/>
    <property type="match status" value="1"/>
</dbReference>
<dbReference type="Proteomes" id="UP000195981">
    <property type="component" value="Unassembled WGS sequence"/>
</dbReference>
<dbReference type="InterPro" id="IPR013154">
    <property type="entry name" value="ADH-like_N"/>
</dbReference>
<evidence type="ECO:0000256" key="3">
    <source>
        <dbReference type="ARBA" id="ARBA00023002"/>
    </source>
</evidence>
<name>A0A1X6X2R6_9MICO</name>
<organism evidence="5 6">
    <name type="scientific">Brachybacterium nesterenkovii</name>
    <dbReference type="NCBI Taxonomy" id="47847"/>
    <lineage>
        <taxon>Bacteria</taxon>
        <taxon>Bacillati</taxon>
        <taxon>Actinomycetota</taxon>
        <taxon>Actinomycetes</taxon>
        <taxon>Micrococcales</taxon>
        <taxon>Dermabacteraceae</taxon>
        <taxon>Brachybacterium</taxon>
    </lineage>
</organism>
<dbReference type="SUPFAM" id="SSF51735">
    <property type="entry name" value="NAD(P)-binding Rossmann-fold domains"/>
    <property type="match status" value="1"/>
</dbReference>
<keyword evidence="6" id="KW-1185">Reference proteome</keyword>
<proteinExistence type="predicted"/>
<gene>
    <name evidence="5" type="ORF">FM110_09055</name>
</gene>
<dbReference type="InterPro" id="IPR036291">
    <property type="entry name" value="NAD(P)-bd_dom_sf"/>
</dbReference>
<feature type="domain" description="Alcohol dehydrogenase-like N-terminal" evidence="4">
    <location>
        <begin position="6"/>
        <end position="72"/>
    </location>
</feature>
<dbReference type="GO" id="GO:0004022">
    <property type="term" value="F:alcohol dehydrogenase (NAD+) activity"/>
    <property type="evidence" value="ECO:0007669"/>
    <property type="project" value="UniProtKB-EC"/>
</dbReference>
<dbReference type="PANTHER" id="PTHR42683">
    <property type="entry name" value="ALDEHYDE REDUCTASE"/>
    <property type="match status" value="1"/>
</dbReference>